<protein>
    <submittedName>
        <fullName evidence="2">PilZ domain-containing protein</fullName>
    </submittedName>
</protein>
<evidence type="ECO:0000259" key="1">
    <source>
        <dbReference type="Pfam" id="PF07238"/>
    </source>
</evidence>
<organism evidence="2 3">
    <name type="scientific">Methylobacterium adhaesivum</name>
    <dbReference type="NCBI Taxonomy" id="333297"/>
    <lineage>
        <taxon>Bacteria</taxon>
        <taxon>Pseudomonadati</taxon>
        <taxon>Pseudomonadota</taxon>
        <taxon>Alphaproteobacteria</taxon>
        <taxon>Hyphomicrobiales</taxon>
        <taxon>Methylobacteriaceae</taxon>
        <taxon>Methylobacterium</taxon>
    </lineage>
</organism>
<comment type="caution">
    <text evidence="2">The sequence shown here is derived from an EMBL/GenBank/DDBJ whole genome shotgun (WGS) entry which is preliminary data.</text>
</comment>
<dbReference type="SUPFAM" id="SSF141371">
    <property type="entry name" value="PilZ domain-like"/>
    <property type="match status" value="1"/>
</dbReference>
<evidence type="ECO:0000313" key="3">
    <source>
        <dbReference type="Proteomes" id="UP001224644"/>
    </source>
</evidence>
<gene>
    <name evidence="2" type="ORF">QWZ12_14690</name>
</gene>
<sequence>MSEHRREVRQRTFLKGRIHFNKGASSMDCLVRDMSASGARLALSETTTLPDAFDLYIPQKEKTYRSTLAWRRDGSIGVTFLDEAAPTPAPHLAEDSSSMLALVRRVSELEAENATLRRLLMTAPAATAEAP</sequence>
<dbReference type="Pfam" id="PF07238">
    <property type="entry name" value="PilZ"/>
    <property type="match status" value="1"/>
</dbReference>
<feature type="domain" description="PilZ" evidence="1">
    <location>
        <begin position="4"/>
        <end position="82"/>
    </location>
</feature>
<dbReference type="Gene3D" id="2.40.10.220">
    <property type="entry name" value="predicted glycosyltransferase like domains"/>
    <property type="match status" value="1"/>
</dbReference>
<accession>A0ABT8BKZ6</accession>
<keyword evidence="3" id="KW-1185">Reference proteome</keyword>
<reference evidence="3" key="1">
    <citation type="journal article" date="2019" name="Int. J. Syst. Evol. Microbiol.">
        <title>The Global Catalogue of Microorganisms (GCM) 10K type strain sequencing project: providing services to taxonomists for standard genome sequencing and annotation.</title>
        <authorList>
            <consortium name="The Broad Institute Genomics Platform"/>
            <consortium name="The Broad Institute Genome Sequencing Center for Infectious Disease"/>
            <person name="Wu L."/>
            <person name="Ma J."/>
        </authorList>
    </citation>
    <scope>NUCLEOTIDE SEQUENCE [LARGE SCALE GENOMIC DNA]</scope>
    <source>
        <strain evidence="3">CECT 7069</strain>
    </source>
</reference>
<dbReference type="EMBL" id="JAUFPX010000013">
    <property type="protein sequence ID" value="MDN3591849.1"/>
    <property type="molecule type" value="Genomic_DNA"/>
</dbReference>
<proteinExistence type="predicted"/>
<dbReference type="InterPro" id="IPR009875">
    <property type="entry name" value="PilZ_domain"/>
</dbReference>
<dbReference type="RefSeq" id="WP_238227642.1">
    <property type="nucleotide sequence ID" value="NZ_BPQD01000033.1"/>
</dbReference>
<name>A0ABT8BKZ6_9HYPH</name>
<evidence type="ECO:0000313" key="2">
    <source>
        <dbReference type="EMBL" id="MDN3591849.1"/>
    </source>
</evidence>
<dbReference type="Proteomes" id="UP001224644">
    <property type="component" value="Unassembled WGS sequence"/>
</dbReference>